<keyword evidence="1" id="KW-0812">Transmembrane</keyword>
<reference evidence="2 3" key="1">
    <citation type="submission" date="2018-06" db="EMBL/GenBank/DDBJ databases">
        <title>Genomic Encyclopedia of Type Strains, Phase III (KMG-III): the genomes of soil and plant-associated and newly described type strains.</title>
        <authorList>
            <person name="Whitman W."/>
        </authorList>
    </citation>
    <scope>NUCLEOTIDE SEQUENCE [LARGE SCALE GENOMIC DNA]</scope>
    <source>
        <strain evidence="2 3">JA737</strain>
    </source>
</reference>
<comment type="caution">
    <text evidence="2">The sequence shown here is derived from an EMBL/GenBank/DDBJ whole genome shotgun (WGS) entry which is preliminary data.</text>
</comment>
<dbReference type="Proteomes" id="UP000247727">
    <property type="component" value="Unassembled WGS sequence"/>
</dbReference>
<feature type="transmembrane region" description="Helical" evidence="1">
    <location>
        <begin position="6"/>
        <end position="27"/>
    </location>
</feature>
<keyword evidence="1" id="KW-1133">Transmembrane helix</keyword>
<gene>
    <name evidence="2" type="ORF">C8J30_105135</name>
</gene>
<proteinExistence type="predicted"/>
<evidence type="ECO:0000256" key="1">
    <source>
        <dbReference type="SAM" id="Phobius"/>
    </source>
</evidence>
<keyword evidence="3" id="KW-1185">Reference proteome</keyword>
<organism evidence="2 3">
    <name type="scientific">Rhodobacter viridis</name>
    <dbReference type="NCBI Taxonomy" id="1054202"/>
    <lineage>
        <taxon>Bacteria</taxon>
        <taxon>Pseudomonadati</taxon>
        <taxon>Pseudomonadota</taxon>
        <taxon>Alphaproteobacteria</taxon>
        <taxon>Rhodobacterales</taxon>
        <taxon>Rhodobacter group</taxon>
        <taxon>Rhodobacter</taxon>
    </lineage>
</organism>
<accession>A0A318TZG0</accession>
<name>A0A318TZG0_9RHOB</name>
<evidence type="ECO:0000313" key="2">
    <source>
        <dbReference type="EMBL" id="PYF10325.1"/>
    </source>
</evidence>
<dbReference type="AlphaFoldDB" id="A0A318TZG0"/>
<keyword evidence="1" id="KW-0472">Membrane</keyword>
<sequence length="30" mass="3538">MTALDLLMWAFRAFDVLWVLAAAWLVWNTL</sequence>
<evidence type="ECO:0000313" key="3">
    <source>
        <dbReference type="Proteomes" id="UP000247727"/>
    </source>
</evidence>
<dbReference type="EMBL" id="QJTK01000005">
    <property type="protein sequence ID" value="PYF10325.1"/>
    <property type="molecule type" value="Genomic_DNA"/>
</dbReference>
<protein>
    <submittedName>
        <fullName evidence="2">Uncharacterized protein</fullName>
    </submittedName>
</protein>